<proteinExistence type="predicted"/>
<evidence type="ECO:0000313" key="4">
    <source>
        <dbReference type="Proteomes" id="UP000236743"/>
    </source>
</evidence>
<accession>A0A1H6BFJ1</accession>
<dbReference type="AlphaFoldDB" id="A0A1H6BFJ1"/>
<evidence type="ECO:0000313" key="3">
    <source>
        <dbReference type="EMBL" id="SEG59374.1"/>
    </source>
</evidence>
<dbReference type="GO" id="GO:0015969">
    <property type="term" value="P:guanosine tetraphosphate metabolic process"/>
    <property type="evidence" value="ECO:0007669"/>
    <property type="project" value="InterPro"/>
</dbReference>
<dbReference type="OrthoDB" id="9789634at2"/>
<dbReference type="SMART" id="SM00954">
    <property type="entry name" value="RelA_SpoT"/>
    <property type="match status" value="1"/>
</dbReference>
<name>A0A1H6BFJ1_9HYPH</name>
<reference evidence="3 4" key="1">
    <citation type="submission" date="2016-10" db="EMBL/GenBank/DDBJ databases">
        <authorList>
            <person name="de Groot N.N."/>
        </authorList>
    </citation>
    <scope>NUCLEOTIDE SEQUENCE [LARGE SCALE GENOMIC DNA]</scope>
    <source>
        <strain evidence="3 4">DSM 26656</strain>
    </source>
</reference>
<evidence type="ECO:0000256" key="1">
    <source>
        <dbReference type="SAM" id="MobiDB-lite"/>
    </source>
</evidence>
<dbReference type="SUPFAM" id="SSF81301">
    <property type="entry name" value="Nucleotidyltransferase"/>
    <property type="match status" value="1"/>
</dbReference>
<dbReference type="PANTHER" id="PTHR47837">
    <property type="entry name" value="GTP PYROPHOSPHOKINASE YJBM"/>
    <property type="match status" value="1"/>
</dbReference>
<keyword evidence="4" id="KW-1185">Reference proteome</keyword>
<dbReference type="RefSeq" id="WP_103873782.1">
    <property type="nucleotide sequence ID" value="NZ_FNUY01000007.1"/>
</dbReference>
<dbReference type="EMBL" id="FNUY01000007">
    <property type="protein sequence ID" value="SEG59374.1"/>
    <property type="molecule type" value="Genomic_DNA"/>
</dbReference>
<feature type="region of interest" description="Disordered" evidence="1">
    <location>
        <begin position="1"/>
        <end position="26"/>
    </location>
</feature>
<dbReference type="Pfam" id="PF04607">
    <property type="entry name" value="RelA_SpoT"/>
    <property type="match status" value="1"/>
</dbReference>
<dbReference type="InterPro" id="IPR052366">
    <property type="entry name" value="GTP_Pyrophosphokinase"/>
</dbReference>
<dbReference type="Gene3D" id="3.30.460.10">
    <property type="entry name" value="Beta Polymerase, domain 2"/>
    <property type="match status" value="1"/>
</dbReference>
<dbReference type="CDD" id="cd05399">
    <property type="entry name" value="NT_Rel-Spo_like"/>
    <property type="match status" value="1"/>
</dbReference>
<organism evidence="3 4">
    <name type="scientific">Bosea lathyri</name>
    <dbReference type="NCBI Taxonomy" id="1036778"/>
    <lineage>
        <taxon>Bacteria</taxon>
        <taxon>Pseudomonadati</taxon>
        <taxon>Pseudomonadota</taxon>
        <taxon>Alphaproteobacteria</taxon>
        <taxon>Hyphomicrobiales</taxon>
        <taxon>Boseaceae</taxon>
        <taxon>Bosea</taxon>
    </lineage>
</organism>
<gene>
    <name evidence="3" type="ORF">SAMN04488115_107193</name>
</gene>
<dbReference type="InterPro" id="IPR043519">
    <property type="entry name" value="NT_sf"/>
</dbReference>
<evidence type="ECO:0000259" key="2">
    <source>
        <dbReference type="SMART" id="SM00954"/>
    </source>
</evidence>
<sequence length="360" mass="41288">MALQPGANYPGGSKERVRRAGDAVRAGTPTDEDLAVIDLWRSSHRPVLNTFQSILRNRTRGKKILVAQRHKRRATIFDKLTRFPKMQLSRMDDIAGCRLIFESVQDLTAFRHDFHKANFNHRRRNADDKYNYILHPNPETGYRGIHDVYEYDVRSQYADMYRGLLIEIQYRTRIQHAWATCVELIGFITENQPKFKKGDKRFQHILLLSSEILARCFESSKSSLPDIADADLIKEFVALDNEIGFINLLRGLNATSAEVSKNKNMILIFSTDGSLDVHSYRDAPDALRALFKLEQESSGKDIVLVRADTADEVRVAFKNYFSDAHEFLELIDRGCEKLAGIKFGITRGPRRPKVPFRGAR</sequence>
<dbReference type="Proteomes" id="UP000236743">
    <property type="component" value="Unassembled WGS sequence"/>
</dbReference>
<protein>
    <submittedName>
        <fullName evidence="3">PpGpp synthetase catalytic domain-containing protein (RelA/SpoT-type nucleotidyltranferase)</fullName>
    </submittedName>
</protein>
<dbReference type="PANTHER" id="PTHR47837:SF1">
    <property type="entry name" value="GTP PYROPHOSPHOKINASE YJBM"/>
    <property type="match status" value="1"/>
</dbReference>
<feature type="compositionally biased region" description="Basic and acidic residues" evidence="1">
    <location>
        <begin position="13"/>
        <end position="22"/>
    </location>
</feature>
<dbReference type="InterPro" id="IPR007685">
    <property type="entry name" value="RelA_SpoT"/>
</dbReference>
<feature type="domain" description="RelA/SpoT" evidence="2">
    <location>
        <begin position="68"/>
        <end position="193"/>
    </location>
</feature>